<dbReference type="Proteomes" id="UP001163947">
    <property type="component" value="Chromosome"/>
</dbReference>
<dbReference type="KEGG" id="rav:AAT18_17360"/>
<dbReference type="InterPro" id="IPR012292">
    <property type="entry name" value="Globin/Proto"/>
</dbReference>
<keyword evidence="3 5" id="KW-0479">Metal-binding</keyword>
<evidence type="ECO:0000313" key="7">
    <source>
        <dbReference type="EMBL" id="UYF96311.1"/>
    </source>
</evidence>
<feature type="binding site" description="distal binding residue" evidence="5">
    <location>
        <position position="75"/>
    </location>
    <ligand>
        <name>heme</name>
        <dbReference type="ChEBI" id="CHEBI:30413"/>
    </ligand>
    <ligandPart>
        <name>Fe</name>
        <dbReference type="ChEBI" id="CHEBI:18248"/>
    </ligandPart>
</feature>
<dbReference type="AlphaFoldDB" id="A0A059MNC6"/>
<evidence type="ECO:0000256" key="4">
    <source>
        <dbReference type="ARBA" id="ARBA00023004"/>
    </source>
</evidence>
<keyword evidence="4 5" id="KW-0408">Iron</keyword>
<evidence type="ECO:0000313" key="9">
    <source>
        <dbReference type="Proteomes" id="UP001163947"/>
    </source>
</evidence>
<dbReference type="GO" id="GO:0019825">
    <property type="term" value="F:oxygen binding"/>
    <property type="evidence" value="ECO:0007669"/>
    <property type="project" value="InterPro"/>
</dbReference>
<evidence type="ECO:0000256" key="2">
    <source>
        <dbReference type="ARBA" id="ARBA00022617"/>
    </source>
</evidence>
<dbReference type="InterPro" id="IPR001486">
    <property type="entry name" value="Hemoglobin_trunc"/>
</dbReference>
<evidence type="ECO:0000313" key="8">
    <source>
        <dbReference type="Proteomes" id="UP000325466"/>
    </source>
</evidence>
<dbReference type="EMBL" id="BLAH01000094">
    <property type="protein sequence ID" value="GES38474.1"/>
    <property type="molecule type" value="Genomic_DNA"/>
</dbReference>
<dbReference type="Proteomes" id="UP000325466">
    <property type="component" value="Unassembled WGS sequence"/>
</dbReference>
<evidence type="ECO:0000256" key="1">
    <source>
        <dbReference type="ARBA" id="ARBA00022448"/>
    </source>
</evidence>
<dbReference type="GO" id="GO:0020037">
    <property type="term" value="F:heme binding"/>
    <property type="evidence" value="ECO:0007669"/>
    <property type="project" value="InterPro"/>
</dbReference>
<protein>
    <submittedName>
        <fullName evidence="7">Group III truncated hemoglobin</fullName>
    </submittedName>
</protein>
<name>A0A059MNC6_9NOCA</name>
<accession>A0A059MNC6</accession>
<dbReference type="GeneID" id="83621027"/>
<keyword evidence="8" id="KW-1185">Reference proteome</keyword>
<keyword evidence="2 5" id="KW-0349">Heme</keyword>
<keyword evidence="1" id="KW-0813">Transport</keyword>
<feature type="binding site" description="distal binding residue" evidence="5">
    <location>
        <position position="49"/>
    </location>
    <ligand>
        <name>heme</name>
        <dbReference type="ChEBI" id="CHEBI:30413"/>
    </ligand>
    <ligandPart>
        <name>Fe</name>
        <dbReference type="ChEBI" id="CHEBI:18248"/>
    </ligandPart>
</feature>
<reference evidence="6" key="2">
    <citation type="submission" date="2019-10" db="EMBL/GenBank/DDBJ databases">
        <title>Draft genome sequence of Rhodococcus aetherivorans JCM 14343.</title>
        <authorList>
            <person name="Inoue D."/>
            <person name="Nakazawa M."/>
            <person name="Yamamoto N."/>
            <person name="Sei K."/>
            <person name="Ike M."/>
        </authorList>
    </citation>
    <scope>NUCLEOTIDE SEQUENCE</scope>
    <source>
        <strain evidence="6">JCM 14343</strain>
    </source>
</reference>
<evidence type="ECO:0000256" key="3">
    <source>
        <dbReference type="ARBA" id="ARBA00022723"/>
    </source>
</evidence>
<gene>
    <name evidence="7" type="ORF">OCS65_11380</name>
    <name evidence="6" type="ORF">RAJCM14343_3739</name>
</gene>
<evidence type="ECO:0000313" key="6">
    <source>
        <dbReference type="EMBL" id="GES38474.1"/>
    </source>
</evidence>
<accession>A0A0F6YBB2</accession>
<dbReference type="Pfam" id="PF01152">
    <property type="entry name" value="Bac_globin"/>
    <property type="match status" value="1"/>
</dbReference>
<dbReference type="InterPro" id="IPR009050">
    <property type="entry name" value="Globin-like_sf"/>
</dbReference>
<dbReference type="RefSeq" id="WP_029544655.1">
    <property type="nucleotide sequence ID" value="NZ_BAAAYP010000019.1"/>
</dbReference>
<reference evidence="7" key="3">
    <citation type="submission" date="2022-09" db="EMBL/GenBank/DDBJ databases">
        <title>The genome sequence of Rhodococcus aetherivorans N1.</title>
        <authorList>
            <person name="Jiang W."/>
        </authorList>
    </citation>
    <scope>NUCLEOTIDE SEQUENCE</scope>
    <source>
        <strain evidence="7">N1</strain>
    </source>
</reference>
<dbReference type="Gene3D" id="1.10.490.10">
    <property type="entry name" value="Globins"/>
    <property type="match status" value="1"/>
</dbReference>
<dbReference type="SUPFAM" id="SSF46458">
    <property type="entry name" value="Globin-like"/>
    <property type="match status" value="1"/>
</dbReference>
<sequence>MLRSPSAPTDLATRADIDRLLRRFYDRALTDPDLEAAFATLAVVGLDEHLPVVGDFWEQVLFGTGRYRGRLVPVHTALHRQHGLGAARFDRWVRLWTDSVDALFAGANADRAKAKAAAIAAALSAQLDRASSA</sequence>
<evidence type="ECO:0000256" key="5">
    <source>
        <dbReference type="PIRSR" id="PIRSR601486-1"/>
    </source>
</evidence>
<dbReference type="EMBL" id="CP106982">
    <property type="protein sequence ID" value="UYF96311.1"/>
    <property type="molecule type" value="Genomic_DNA"/>
</dbReference>
<organism evidence="7 9">
    <name type="scientific">Rhodococcus aetherivorans</name>
    <dbReference type="NCBI Taxonomy" id="191292"/>
    <lineage>
        <taxon>Bacteria</taxon>
        <taxon>Bacillati</taxon>
        <taxon>Actinomycetota</taxon>
        <taxon>Actinomycetes</taxon>
        <taxon>Mycobacteriales</taxon>
        <taxon>Nocardiaceae</taxon>
        <taxon>Rhodococcus</taxon>
    </lineage>
</organism>
<proteinExistence type="predicted"/>
<dbReference type="CDD" id="cd08916">
    <property type="entry name" value="TrHb3_P"/>
    <property type="match status" value="1"/>
</dbReference>
<reference evidence="6 8" key="1">
    <citation type="journal article" date="2018" name="Biodegradation">
        <title>1,4-Dioxane degradation characteristics of Rhodococcus aetherivorans JCM 14343.</title>
        <authorList>
            <person name="Inoue D."/>
            <person name="Tsunoda T."/>
            <person name="Yamamoto N."/>
            <person name="Ike M."/>
            <person name="Sei K."/>
        </authorList>
    </citation>
    <scope>NUCLEOTIDE SEQUENCE [LARGE SCALE GENOMIC DNA]</scope>
    <source>
        <strain evidence="6 8">JCM 14343</strain>
    </source>
</reference>
<dbReference type="GO" id="GO:0046872">
    <property type="term" value="F:metal ion binding"/>
    <property type="evidence" value="ECO:0007669"/>
    <property type="project" value="UniProtKB-KW"/>
</dbReference>